<dbReference type="SUPFAM" id="SSF56935">
    <property type="entry name" value="Porins"/>
    <property type="match status" value="2"/>
</dbReference>
<evidence type="ECO:0000313" key="2">
    <source>
        <dbReference type="EMBL" id="SFL45791.1"/>
    </source>
</evidence>
<name>A0A1I4HVX1_9RHOB</name>
<keyword evidence="3" id="KW-1185">Reference proteome</keyword>
<protein>
    <recommendedName>
        <fullName evidence="4">Outer membrane protein beta-barrel family protein</fullName>
    </recommendedName>
</protein>
<sequence length="1167" mass="125654">MQKSYRTRAIRNALMAATALSGLGSGLLAQDCGANILPLPIGCEVTNAGDVIALPVGKNTEKSSLPATGFAISLNGTPIAGDAKVIEKVRKVDIALAEADIRVTFDGLGAVPRLDLEQSTQTDGGPVTLQSAMNYPAYVARAEMRIIDLEAVGGPRTVSILPVDVNGQVTVDLPQDSKLVAVHRVYDANGRFDETAPQPLGVALPSGSVRDVEEGRDTASRRRIPVFGGAVTVSGANVVPGATVRALGETLRPDPDGRFVIQRILPQGEYEVDVDVAGPGQRVDLTRDIDIPAADWFSVGTADLTFGYRTGGRDDSSETYATGRIAGFIDGKTASGYAVTASVDTGEGPLEDIFRDLDEKDPRQLLLRVDPSDYYPTFGDDSEIIDRTPTSGKIYVRVAREGNFVQFGDFVAALGDNAFVRNDRTLYGLQAHVEARDQTVFGTPRYQATAHAAQPDMIPQREAFRGTGGSVYFLRQQDIGQGTEQVYVQVRDPESDRVIDSTLLVPGVDYQINYIQGVITLVQPLFGSAGNGLVSATGTGRDNVVLVAQYEYTPVAGDVDGYATGARVEGWVSPQLRVGASAARDDTGVRDHTLVGGDILFAPTERTYVRVDAAQSEGQGLDTLLSYNGGLTSETETAATGRGQSVRVEGRADLVDLGLGGEGVVGGYAEQREEGFSSLDTQVTDNTGDEDLWGVFADVKVGETTTLALRYDSYTNQAGDSDLEGEVELTHQLSDTLSYTLGAARLDRDDTDEDGSRTDVAARLNYAFDDKREVYVFGQTTVQNDGLDADDRIGLGLSYDTGTGWVLEGEVSDGTQGAGARVLATRTGGDGDTQYIGYTLEPGRDLDDVDLVGRDRGRVVVGGRRDLSSDLSIFGENTYDMFGQRDSLTSAYGVTYAANAQLTYTVAIELGQVQDGSDNDFDRRAYSFGTRYASDTLSAQARVEYRTENGTLSGDPLDNDTVLVAANLSYKLDDAQRIIAKAEALRSRSDETSFRDGDYTDVSIGYALRPVEDDRLNILARYRYLDDQIGQTLDGTDDTGPVQRSHVVSLDGSYDVDRFWTVNGKLGYRSAETAVDPADTFARNDAWLAVLGARYHLVHDWDILAEVRQLTLVDAGTQDRGALVAAFKQVHPNMQIGLGYNFSQFSDDLTDLIYDDQGVFLNLVAKF</sequence>
<evidence type="ECO:0000313" key="3">
    <source>
        <dbReference type="Proteomes" id="UP000199550"/>
    </source>
</evidence>
<accession>A0A1I4HVX1</accession>
<evidence type="ECO:0008006" key="4">
    <source>
        <dbReference type="Google" id="ProtNLM"/>
    </source>
</evidence>
<feature type="chain" id="PRO_5011647476" description="Outer membrane protein beta-barrel family protein" evidence="1">
    <location>
        <begin position="30"/>
        <end position="1167"/>
    </location>
</feature>
<proteinExistence type="predicted"/>
<feature type="signal peptide" evidence="1">
    <location>
        <begin position="1"/>
        <end position="29"/>
    </location>
</feature>
<dbReference type="RefSeq" id="WP_090190910.1">
    <property type="nucleotide sequence ID" value="NZ_FOTF01000020.1"/>
</dbReference>
<reference evidence="2 3" key="1">
    <citation type="submission" date="2016-10" db="EMBL/GenBank/DDBJ databases">
        <authorList>
            <person name="de Groot N.N."/>
        </authorList>
    </citation>
    <scope>NUCLEOTIDE SEQUENCE [LARGE SCALE GENOMIC DNA]</scope>
    <source>
        <strain evidence="2 3">DSM 16199</strain>
    </source>
</reference>
<organism evidence="2 3">
    <name type="scientific">Loktanella salsilacus</name>
    <dbReference type="NCBI Taxonomy" id="195913"/>
    <lineage>
        <taxon>Bacteria</taxon>
        <taxon>Pseudomonadati</taxon>
        <taxon>Pseudomonadota</taxon>
        <taxon>Alphaproteobacteria</taxon>
        <taxon>Rhodobacterales</taxon>
        <taxon>Roseobacteraceae</taxon>
        <taxon>Loktanella</taxon>
    </lineage>
</organism>
<evidence type="ECO:0000256" key="1">
    <source>
        <dbReference type="SAM" id="SignalP"/>
    </source>
</evidence>
<dbReference type="Proteomes" id="UP000199550">
    <property type="component" value="Unassembled WGS sequence"/>
</dbReference>
<dbReference type="AlphaFoldDB" id="A0A1I4HVX1"/>
<dbReference type="STRING" id="195913.SAMN04488004_12014"/>
<dbReference type="EMBL" id="FOTF01000020">
    <property type="protein sequence ID" value="SFL45791.1"/>
    <property type="molecule type" value="Genomic_DNA"/>
</dbReference>
<gene>
    <name evidence="2" type="ORF">SAMN04488004_12014</name>
</gene>
<dbReference type="OrthoDB" id="9773411at2"/>
<keyword evidence="1" id="KW-0732">Signal</keyword>